<dbReference type="InterPro" id="IPR000620">
    <property type="entry name" value="EamA_dom"/>
</dbReference>
<dbReference type="Gene3D" id="1.10.3730.20">
    <property type="match status" value="1"/>
</dbReference>
<proteinExistence type="predicted"/>
<evidence type="ECO:0000256" key="1">
    <source>
        <dbReference type="SAM" id="Phobius"/>
    </source>
</evidence>
<protein>
    <recommendedName>
        <fullName evidence="2">EamA domain-containing protein</fullName>
    </recommendedName>
</protein>
<dbReference type="InterPro" id="IPR037185">
    <property type="entry name" value="EmrE-like"/>
</dbReference>
<keyword evidence="1" id="KW-1133">Transmembrane helix</keyword>
<evidence type="ECO:0000313" key="4">
    <source>
        <dbReference type="Proteomes" id="UP000178155"/>
    </source>
</evidence>
<evidence type="ECO:0000259" key="2">
    <source>
        <dbReference type="Pfam" id="PF00892"/>
    </source>
</evidence>
<feature type="transmembrane region" description="Helical" evidence="1">
    <location>
        <begin position="32"/>
        <end position="51"/>
    </location>
</feature>
<dbReference type="Proteomes" id="UP000178155">
    <property type="component" value="Unassembled WGS sequence"/>
</dbReference>
<organism evidence="3 4">
    <name type="scientific">Candidatus Yanofskybacteria bacterium RIFCSPLOWO2_02_FULL_47_9b</name>
    <dbReference type="NCBI Taxonomy" id="1802708"/>
    <lineage>
        <taxon>Bacteria</taxon>
        <taxon>Candidatus Yanofskyibacteriota</taxon>
    </lineage>
</organism>
<feature type="transmembrane region" description="Helical" evidence="1">
    <location>
        <begin position="6"/>
        <end position="25"/>
    </location>
</feature>
<dbReference type="GO" id="GO:0016020">
    <property type="term" value="C:membrane"/>
    <property type="evidence" value="ECO:0007669"/>
    <property type="project" value="InterPro"/>
</dbReference>
<keyword evidence="1" id="KW-0812">Transmembrane</keyword>
<reference evidence="3 4" key="1">
    <citation type="journal article" date="2016" name="Nat. Commun.">
        <title>Thousands of microbial genomes shed light on interconnected biogeochemical processes in an aquifer system.</title>
        <authorList>
            <person name="Anantharaman K."/>
            <person name="Brown C.T."/>
            <person name="Hug L.A."/>
            <person name="Sharon I."/>
            <person name="Castelle C.J."/>
            <person name="Probst A.J."/>
            <person name="Thomas B.C."/>
            <person name="Singh A."/>
            <person name="Wilkins M.J."/>
            <person name="Karaoz U."/>
            <person name="Brodie E.L."/>
            <person name="Williams K.H."/>
            <person name="Hubbard S.S."/>
            <person name="Banfield J.F."/>
        </authorList>
    </citation>
    <scope>NUCLEOTIDE SEQUENCE [LARGE SCALE GENOMIC DNA]</scope>
</reference>
<dbReference type="AlphaFoldDB" id="A0A1F8H7C1"/>
<dbReference type="EMBL" id="MGKW01000029">
    <property type="protein sequence ID" value="OGN33493.1"/>
    <property type="molecule type" value="Genomic_DNA"/>
</dbReference>
<dbReference type="Pfam" id="PF00892">
    <property type="entry name" value="EamA"/>
    <property type="match status" value="1"/>
</dbReference>
<feature type="transmembrane region" description="Helical" evidence="1">
    <location>
        <begin position="91"/>
        <end position="113"/>
    </location>
</feature>
<feature type="domain" description="EamA" evidence="2">
    <location>
        <begin position="4"/>
        <end position="135"/>
    </location>
</feature>
<feature type="transmembrane region" description="Helical" evidence="1">
    <location>
        <begin position="63"/>
        <end position="84"/>
    </location>
</feature>
<name>A0A1F8H7C1_9BACT</name>
<accession>A0A1F8H7C1</accession>
<dbReference type="SUPFAM" id="SSF103481">
    <property type="entry name" value="Multidrug resistance efflux transporter EmrE"/>
    <property type="match status" value="1"/>
</dbReference>
<sequence length="144" mass="15304">MNPNLWAFAASLIFGFVVFPWTATLKRLGSAEFFMITGIAYFVAGAAQYAMVNEHNRLTAPSIGLAILTAGMYVGALLCVNFAFTHPRVSLPIAAAITAAYPAWTALAAVIFLGQRFTIQEAAFLLMVIGGVVGLGLFSKPVSQ</sequence>
<evidence type="ECO:0000313" key="3">
    <source>
        <dbReference type="EMBL" id="OGN33493.1"/>
    </source>
</evidence>
<feature type="transmembrane region" description="Helical" evidence="1">
    <location>
        <begin position="119"/>
        <end position="138"/>
    </location>
</feature>
<keyword evidence="1" id="KW-0472">Membrane</keyword>
<comment type="caution">
    <text evidence="3">The sequence shown here is derived from an EMBL/GenBank/DDBJ whole genome shotgun (WGS) entry which is preliminary data.</text>
</comment>
<gene>
    <name evidence="3" type="ORF">A3I39_00420</name>
</gene>